<proteinExistence type="predicted"/>
<dbReference type="Gene3D" id="1.10.101.10">
    <property type="entry name" value="PGBD-like superfamily/PGBD"/>
    <property type="match status" value="1"/>
</dbReference>
<organism evidence="1 2">
    <name type="scientific">Peterkaempfera bronchialis</name>
    <dbReference type="NCBI Taxonomy" id="2126346"/>
    <lineage>
        <taxon>Bacteria</taxon>
        <taxon>Bacillati</taxon>
        <taxon>Actinomycetota</taxon>
        <taxon>Actinomycetes</taxon>
        <taxon>Kitasatosporales</taxon>
        <taxon>Streptomycetaceae</taxon>
        <taxon>Peterkaempfera</taxon>
    </lineage>
</organism>
<reference evidence="2" key="1">
    <citation type="submission" date="2018-07" db="EMBL/GenBank/DDBJ databases">
        <title>Streptacidiphilus bronchialis DSM 106435 chromosome.</title>
        <authorList>
            <person name="Batra D."/>
            <person name="Gulvik C.A."/>
        </authorList>
    </citation>
    <scope>NUCLEOTIDE SEQUENCE [LARGE SCALE GENOMIC DNA]</scope>
    <source>
        <strain evidence="2">DSM 106435</strain>
    </source>
</reference>
<name>A0A345SU39_9ACTN</name>
<dbReference type="AlphaFoldDB" id="A0A345SU39"/>
<dbReference type="OrthoDB" id="66275at2"/>
<dbReference type="InterPro" id="IPR036365">
    <property type="entry name" value="PGBD-like_sf"/>
</dbReference>
<protein>
    <submittedName>
        <fullName evidence="1">Peptidoglycan-binding domain-containing protein</fullName>
    </submittedName>
</protein>
<dbReference type="RefSeq" id="WP_111491750.1">
    <property type="nucleotide sequence ID" value="NZ_CP031264.1"/>
</dbReference>
<accession>A0A345SU39</accession>
<dbReference type="InterPro" id="IPR036366">
    <property type="entry name" value="PGBDSf"/>
</dbReference>
<dbReference type="GO" id="GO:0008745">
    <property type="term" value="F:N-acetylmuramoyl-L-alanine amidase activity"/>
    <property type="evidence" value="ECO:0007669"/>
    <property type="project" value="InterPro"/>
</dbReference>
<evidence type="ECO:0000313" key="2">
    <source>
        <dbReference type="Proteomes" id="UP000249340"/>
    </source>
</evidence>
<keyword evidence="2" id="KW-1185">Reference proteome</keyword>
<dbReference type="EMBL" id="CP031264">
    <property type="protein sequence ID" value="AXI77244.1"/>
    <property type="molecule type" value="Genomic_DNA"/>
</dbReference>
<dbReference type="GO" id="GO:0009253">
    <property type="term" value="P:peptidoglycan catabolic process"/>
    <property type="evidence" value="ECO:0007669"/>
    <property type="project" value="InterPro"/>
</dbReference>
<dbReference type="KEGG" id="stri:C7M71_007125"/>
<evidence type="ECO:0000313" key="1">
    <source>
        <dbReference type="EMBL" id="AXI77244.1"/>
    </source>
</evidence>
<gene>
    <name evidence="1" type="ORF">C7M71_007125</name>
</gene>
<dbReference type="InterPro" id="IPR036505">
    <property type="entry name" value="Amidase/PGRP_sf"/>
</dbReference>
<dbReference type="SUPFAM" id="SSF47090">
    <property type="entry name" value="PGBD-like"/>
    <property type="match status" value="1"/>
</dbReference>
<dbReference type="SUPFAM" id="SSF55846">
    <property type="entry name" value="N-acetylmuramoyl-L-alanine amidase-like"/>
    <property type="match status" value="1"/>
</dbReference>
<dbReference type="Gene3D" id="3.40.80.10">
    <property type="entry name" value="Peptidoglycan recognition protein-like"/>
    <property type="match status" value="1"/>
</dbReference>
<sequence length="265" mass="27837">MARMPGADYRPVVNVHKNGVLEHRGLVLHVQDGTGSPYGWFNQTSSQASSDFWVGTGGTIEQYCDTGVDYAFAQAAGNPYYASVETEGRPDTALTAEQLEGVAHIYAWGHSAFGWPLAVVDSTTEHGFTYHGVGGEAWGNHPDCPGDLRKAQRPAVIARAKEIVGTTSGGGSVSLAHVVAAARKDPGAAQGHTTHRSEVLVVERALQAEGLLAAQWVDGSFGTKTVTAYAALQRRYGFSGADADGIPGRTSLTRLGAAHGFTVTA</sequence>
<dbReference type="Proteomes" id="UP000249340">
    <property type="component" value="Chromosome"/>
</dbReference>